<dbReference type="Proteomes" id="UP001166674">
    <property type="component" value="Unassembled WGS sequence"/>
</dbReference>
<reference evidence="10" key="1">
    <citation type="submission" date="2020-03" db="EMBL/GenBank/DDBJ databases">
        <title>Studies in the Genomics of Life Span.</title>
        <authorList>
            <person name="Glass D."/>
        </authorList>
    </citation>
    <scope>NUCLEOTIDE SEQUENCE</scope>
    <source>
        <strain evidence="10">SUZIE</strain>
        <tissue evidence="10">Muscle</tissue>
    </source>
</reference>
<keyword evidence="6 9" id="KW-1133">Transmembrane helix</keyword>
<keyword evidence="8 9" id="KW-0472">Membrane</keyword>
<evidence type="ECO:0000256" key="2">
    <source>
        <dbReference type="ARBA" id="ARBA00022448"/>
    </source>
</evidence>
<feature type="transmembrane region" description="Helical" evidence="9">
    <location>
        <begin position="172"/>
        <end position="191"/>
    </location>
</feature>
<evidence type="ECO:0000313" key="11">
    <source>
        <dbReference type="Proteomes" id="UP001166674"/>
    </source>
</evidence>
<keyword evidence="7 9" id="KW-0333">Golgi apparatus</keyword>
<dbReference type="GO" id="GO:0030134">
    <property type="term" value="C:COPII-coated ER to Golgi transport vesicle"/>
    <property type="evidence" value="ECO:0007669"/>
    <property type="project" value="TreeGrafter"/>
</dbReference>
<evidence type="ECO:0000256" key="4">
    <source>
        <dbReference type="ARBA" id="ARBA00022824"/>
    </source>
</evidence>
<keyword evidence="2 9" id="KW-0813">Transport</keyword>
<name>A0AA41MNI3_SCICA</name>
<feature type="transmembrane region" description="Helical" evidence="9">
    <location>
        <begin position="106"/>
        <end position="126"/>
    </location>
</feature>
<dbReference type="GO" id="GO:0015031">
    <property type="term" value="P:protein transport"/>
    <property type="evidence" value="ECO:0007669"/>
    <property type="project" value="UniProtKB-KW"/>
</dbReference>
<comment type="subcellular location">
    <subcellularLocation>
        <location evidence="9">Endoplasmic reticulum membrane</location>
        <topology evidence="9">Multi-pass membrane protein</topology>
    </subcellularLocation>
    <subcellularLocation>
        <location evidence="9">Golgi apparatus membrane</location>
        <topology evidence="9">Multi-pass membrane protein</topology>
    </subcellularLocation>
</comment>
<organism evidence="10 11">
    <name type="scientific">Sciurus carolinensis</name>
    <name type="common">Eastern gray squirrel</name>
    <dbReference type="NCBI Taxonomy" id="30640"/>
    <lineage>
        <taxon>Eukaryota</taxon>
        <taxon>Metazoa</taxon>
        <taxon>Chordata</taxon>
        <taxon>Craniata</taxon>
        <taxon>Vertebrata</taxon>
        <taxon>Euteleostomi</taxon>
        <taxon>Mammalia</taxon>
        <taxon>Eutheria</taxon>
        <taxon>Euarchontoglires</taxon>
        <taxon>Glires</taxon>
        <taxon>Rodentia</taxon>
        <taxon>Sciuromorpha</taxon>
        <taxon>Sciuridae</taxon>
        <taxon>Sciurinae</taxon>
        <taxon>Sciurini</taxon>
        <taxon>Sciurus</taxon>
    </lineage>
</organism>
<keyword evidence="4 9" id="KW-0256">Endoplasmic reticulum</keyword>
<comment type="caution">
    <text evidence="10">The sequence shown here is derived from an EMBL/GenBank/DDBJ whole genome shotgun (WGS) entry which is preliminary data.</text>
</comment>
<evidence type="ECO:0000256" key="8">
    <source>
        <dbReference type="ARBA" id="ARBA00023136"/>
    </source>
</evidence>
<accession>A0AA41MNI3</accession>
<feature type="transmembrane region" description="Helical" evidence="9">
    <location>
        <begin position="132"/>
        <end position="151"/>
    </location>
</feature>
<evidence type="ECO:0000256" key="6">
    <source>
        <dbReference type="ARBA" id="ARBA00022989"/>
    </source>
</evidence>
<dbReference type="GO" id="GO:0005789">
    <property type="term" value="C:endoplasmic reticulum membrane"/>
    <property type="evidence" value="ECO:0007669"/>
    <property type="project" value="UniProtKB-SubCell"/>
</dbReference>
<keyword evidence="5 9" id="KW-0653">Protein transport</keyword>
<protein>
    <recommendedName>
        <fullName evidence="9">Protein YIF1</fullName>
    </recommendedName>
</protein>
<evidence type="ECO:0000256" key="7">
    <source>
        <dbReference type="ARBA" id="ARBA00023034"/>
    </source>
</evidence>
<evidence type="ECO:0000313" key="10">
    <source>
        <dbReference type="EMBL" id="MBZ3875081.1"/>
    </source>
</evidence>
<dbReference type="GO" id="GO:0000139">
    <property type="term" value="C:Golgi membrane"/>
    <property type="evidence" value="ECO:0007669"/>
    <property type="project" value="UniProtKB-SubCell"/>
</dbReference>
<evidence type="ECO:0000256" key="5">
    <source>
        <dbReference type="ARBA" id="ARBA00022927"/>
    </source>
</evidence>
<dbReference type="Pfam" id="PF03878">
    <property type="entry name" value="YIF1"/>
    <property type="match status" value="1"/>
</dbReference>
<dbReference type="GO" id="GO:0005793">
    <property type="term" value="C:endoplasmic reticulum-Golgi intermediate compartment"/>
    <property type="evidence" value="ECO:0007669"/>
    <property type="project" value="UniProtKB-UniRule"/>
</dbReference>
<sequence>MAYYSGYGAHCSKHRDQAASDSPPLFDHTSGGYSSQPGGYPDPGAKVAYNVNHLLGDPMANVVMAYGNFIASPRTVHIGATLFCVCEQTQGLNLATVCSELSTFHLLAYSSYKYVGMILSVLTGLLFSSDGYYTALAWILSALMYFIVRSLQTAALGPDNVGDPATRQHLQLYLTLGAAALQTLITYWLTFHLV</sequence>
<evidence type="ECO:0000256" key="1">
    <source>
        <dbReference type="ARBA" id="ARBA00009727"/>
    </source>
</evidence>
<proteinExistence type="inferred from homology"/>
<keyword evidence="3 9" id="KW-0812">Transmembrane</keyword>
<gene>
    <name evidence="10" type="ORF">SUZIE_131170</name>
</gene>
<evidence type="ECO:0000256" key="9">
    <source>
        <dbReference type="RuleBase" id="RU368073"/>
    </source>
</evidence>
<dbReference type="InterPro" id="IPR005578">
    <property type="entry name" value="Yif1_fam"/>
</dbReference>
<dbReference type="EMBL" id="JAATJV010241898">
    <property type="protein sequence ID" value="MBZ3875081.1"/>
    <property type="molecule type" value="Genomic_DNA"/>
</dbReference>
<keyword evidence="11" id="KW-1185">Reference proteome</keyword>
<dbReference type="PANTHER" id="PTHR14083:SF2">
    <property type="entry name" value="PROTEIN YIF1A"/>
    <property type="match status" value="1"/>
</dbReference>
<evidence type="ECO:0000256" key="3">
    <source>
        <dbReference type="ARBA" id="ARBA00022692"/>
    </source>
</evidence>
<dbReference type="PANTHER" id="PTHR14083">
    <property type="entry name" value="YIP1 INTERACTING FACTOR HOMOLOG YIF1 PROTEIN"/>
    <property type="match status" value="1"/>
</dbReference>
<comment type="similarity">
    <text evidence="1 9">Belongs to the YIF1 family.</text>
</comment>
<dbReference type="GO" id="GO:0006888">
    <property type="term" value="P:endoplasmic reticulum to Golgi vesicle-mediated transport"/>
    <property type="evidence" value="ECO:0007669"/>
    <property type="project" value="UniProtKB-UniRule"/>
</dbReference>
<dbReference type="AlphaFoldDB" id="A0AA41MNI3"/>
<comment type="function">
    <text evidence="9">Has a role in transport between endoplasmic reticulum and Golgi.</text>
</comment>